<evidence type="ECO:0000313" key="8">
    <source>
        <dbReference type="Proteomes" id="UP001150259"/>
    </source>
</evidence>
<feature type="DNA-binding region" description="H-T-H motif" evidence="5">
    <location>
        <begin position="34"/>
        <end position="53"/>
    </location>
</feature>
<keyword evidence="4" id="KW-0804">Transcription</keyword>
<dbReference type="PANTHER" id="PTHR30055:SF151">
    <property type="entry name" value="TRANSCRIPTIONAL REGULATORY PROTEIN"/>
    <property type="match status" value="1"/>
</dbReference>
<dbReference type="InterPro" id="IPR036271">
    <property type="entry name" value="Tet_transcr_reg_TetR-rel_C_sf"/>
</dbReference>
<dbReference type="SUPFAM" id="SSF46689">
    <property type="entry name" value="Homeodomain-like"/>
    <property type="match status" value="1"/>
</dbReference>
<evidence type="ECO:0000256" key="4">
    <source>
        <dbReference type="ARBA" id="ARBA00023163"/>
    </source>
</evidence>
<dbReference type="Proteomes" id="UP001150259">
    <property type="component" value="Unassembled WGS sequence"/>
</dbReference>
<dbReference type="InterPro" id="IPR003012">
    <property type="entry name" value="Tet_transcr_reg_TetR"/>
</dbReference>
<protein>
    <submittedName>
        <fullName evidence="7">TetR/AcrR family transcriptional regulator</fullName>
    </submittedName>
</protein>
<keyword evidence="3 5" id="KW-0238">DNA-binding</keyword>
<keyword evidence="2" id="KW-0805">Transcription regulation</keyword>
<dbReference type="InterPro" id="IPR009057">
    <property type="entry name" value="Homeodomain-like_sf"/>
</dbReference>
<proteinExistence type="predicted"/>
<dbReference type="Pfam" id="PF02909">
    <property type="entry name" value="TetR_C_1"/>
    <property type="match status" value="1"/>
</dbReference>
<sequence length="219" mass="23499">MSRRGRGTPAGLSRERIATAAVALVDRDGLETFGVRRLAAELGVDPMSIYNHIPGKAALLDAISEAVLTEASAQVDPWPQDWRDVARALARTYREMATRHPRVFPLLTTRAQTSATALEAVEQLTALMRRANLPDQVTADAPLVLFGFLNGYLLATLGTSARDSQGESAGSTQLELDPLAYPTLAALGPLQTGFGGDEEFERMLDTILTGIASRAPRPS</sequence>
<dbReference type="RefSeq" id="WP_272461773.1">
    <property type="nucleotide sequence ID" value="NZ_JAPFQL010000027.1"/>
</dbReference>
<feature type="domain" description="HTH tetR-type" evidence="6">
    <location>
        <begin position="11"/>
        <end position="71"/>
    </location>
</feature>
<evidence type="ECO:0000256" key="5">
    <source>
        <dbReference type="PROSITE-ProRule" id="PRU00335"/>
    </source>
</evidence>
<dbReference type="PROSITE" id="PS50977">
    <property type="entry name" value="HTH_TETR_2"/>
    <property type="match status" value="1"/>
</dbReference>
<dbReference type="EMBL" id="JAPFQL010000027">
    <property type="protein sequence ID" value="MDC5697198.1"/>
    <property type="molecule type" value="Genomic_DNA"/>
</dbReference>
<evidence type="ECO:0000256" key="1">
    <source>
        <dbReference type="ARBA" id="ARBA00022491"/>
    </source>
</evidence>
<evidence type="ECO:0000259" key="6">
    <source>
        <dbReference type="PROSITE" id="PS50977"/>
    </source>
</evidence>
<dbReference type="InterPro" id="IPR001647">
    <property type="entry name" value="HTH_TetR"/>
</dbReference>
<dbReference type="PRINTS" id="PR00400">
    <property type="entry name" value="TETREPRESSOR"/>
</dbReference>
<keyword evidence="1" id="KW-0678">Repressor</keyword>
<comment type="caution">
    <text evidence="7">The sequence shown here is derived from an EMBL/GenBank/DDBJ whole genome shotgun (WGS) entry which is preliminary data.</text>
</comment>
<organism evidence="7 8">
    <name type="scientific">Intrasporangium calvum</name>
    <dbReference type="NCBI Taxonomy" id="53358"/>
    <lineage>
        <taxon>Bacteria</taxon>
        <taxon>Bacillati</taxon>
        <taxon>Actinomycetota</taxon>
        <taxon>Actinomycetes</taxon>
        <taxon>Micrococcales</taxon>
        <taxon>Intrasporangiaceae</taxon>
        <taxon>Intrasporangium</taxon>
    </lineage>
</organism>
<evidence type="ECO:0000256" key="2">
    <source>
        <dbReference type="ARBA" id="ARBA00023015"/>
    </source>
</evidence>
<dbReference type="InterPro" id="IPR004111">
    <property type="entry name" value="Repressor_TetR_C"/>
</dbReference>
<reference evidence="7 8" key="1">
    <citation type="submission" date="2022-11" db="EMBL/GenBank/DDBJ databases">
        <title>Anaerobic phenanthrene biodegradation by a DNRA strain PheN6.</title>
        <authorList>
            <person name="Zhang Z."/>
        </authorList>
    </citation>
    <scope>NUCLEOTIDE SEQUENCE [LARGE SCALE GENOMIC DNA]</scope>
    <source>
        <strain evidence="7 8">PheN6</strain>
    </source>
</reference>
<dbReference type="Gene3D" id="1.10.357.10">
    <property type="entry name" value="Tetracycline Repressor, domain 2"/>
    <property type="match status" value="1"/>
</dbReference>
<evidence type="ECO:0000313" key="7">
    <source>
        <dbReference type="EMBL" id="MDC5697198.1"/>
    </source>
</evidence>
<keyword evidence="8" id="KW-1185">Reference proteome</keyword>
<dbReference type="InterPro" id="IPR050109">
    <property type="entry name" value="HTH-type_TetR-like_transc_reg"/>
</dbReference>
<name>A0ABT5GG06_9MICO</name>
<accession>A0ABT5GG06</accession>
<evidence type="ECO:0000256" key="3">
    <source>
        <dbReference type="ARBA" id="ARBA00023125"/>
    </source>
</evidence>
<dbReference type="PANTHER" id="PTHR30055">
    <property type="entry name" value="HTH-TYPE TRANSCRIPTIONAL REGULATOR RUTR"/>
    <property type="match status" value="1"/>
</dbReference>
<dbReference type="SUPFAM" id="SSF48498">
    <property type="entry name" value="Tetracyclin repressor-like, C-terminal domain"/>
    <property type="match status" value="1"/>
</dbReference>
<dbReference type="Pfam" id="PF00440">
    <property type="entry name" value="TetR_N"/>
    <property type="match status" value="1"/>
</dbReference>
<gene>
    <name evidence="7" type="ORF">OO014_07995</name>
</gene>